<feature type="domain" description="Mycothiol-dependent maleylpyruvate isomerase metal-binding" evidence="1">
    <location>
        <begin position="9"/>
        <end position="131"/>
    </location>
</feature>
<dbReference type="OrthoDB" id="5185819at2"/>
<dbReference type="Proteomes" id="UP000306628">
    <property type="component" value="Unassembled WGS sequence"/>
</dbReference>
<sequence length="199" mass="21022">MPDLIELSRRSVQATADLVATIKPADLDRPTPCAGWALRDLLEHQIVQNHGFAFAATGERSELEMWQPRPLGDDPVAEHTASVQAVIDAFAADGVLERPFHLPEVRDGGPFPAAQAIGFHFIDCVVHGWDFAKTLGVPPNVDADLAEAALPLTAQVPDTPGTRGPGRAFLTGVAAGDGATALDRVVAMLGRSPAWTPPA</sequence>
<evidence type="ECO:0000259" key="1">
    <source>
        <dbReference type="Pfam" id="PF11716"/>
    </source>
</evidence>
<organism evidence="2 3">
    <name type="scientific">Nonomuraea zeae</name>
    <dbReference type="NCBI Taxonomy" id="1642303"/>
    <lineage>
        <taxon>Bacteria</taxon>
        <taxon>Bacillati</taxon>
        <taxon>Actinomycetota</taxon>
        <taxon>Actinomycetes</taxon>
        <taxon>Streptosporangiales</taxon>
        <taxon>Streptosporangiaceae</taxon>
        <taxon>Nonomuraea</taxon>
    </lineage>
</organism>
<reference evidence="2 3" key="1">
    <citation type="submission" date="2019-05" db="EMBL/GenBank/DDBJ databases">
        <title>Draft genome sequence of Nonomuraea zeae DSM 100528.</title>
        <authorList>
            <person name="Saricaoglu S."/>
            <person name="Isik K."/>
        </authorList>
    </citation>
    <scope>NUCLEOTIDE SEQUENCE [LARGE SCALE GENOMIC DNA]</scope>
    <source>
        <strain evidence="2 3">DSM 100528</strain>
    </source>
</reference>
<dbReference type="InterPro" id="IPR017520">
    <property type="entry name" value="CHP03086"/>
</dbReference>
<gene>
    <name evidence="2" type="ORF">ETD85_55535</name>
</gene>
<proteinExistence type="predicted"/>
<comment type="caution">
    <text evidence="2">The sequence shown here is derived from an EMBL/GenBank/DDBJ whole genome shotgun (WGS) entry which is preliminary data.</text>
</comment>
<dbReference type="Gene3D" id="1.20.120.450">
    <property type="entry name" value="dinb family like domain"/>
    <property type="match status" value="1"/>
</dbReference>
<dbReference type="InterPro" id="IPR017517">
    <property type="entry name" value="Maleyloyr_isom"/>
</dbReference>
<dbReference type="NCBIfam" id="TIGR03083">
    <property type="entry name" value="maleylpyruvate isomerase family mycothiol-dependent enzyme"/>
    <property type="match status" value="1"/>
</dbReference>
<name>A0A5S4FXU6_9ACTN</name>
<dbReference type="AlphaFoldDB" id="A0A5S4FXU6"/>
<dbReference type="InterPro" id="IPR024344">
    <property type="entry name" value="MDMPI_metal-binding"/>
</dbReference>
<dbReference type="GO" id="GO:0046872">
    <property type="term" value="F:metal ion binding"/>
    <property type="evidence" value="ECO:0007669"/>
    <property type="project" value="InterPro"/>
</dbReference>
<accession>A0A5S4FXU6</accession>
<keyword evidence="3" id="KW-1185">Reference proteome</keyword>
<dbReference type="SUPFAM" id="SSF109854">
    <property type="entry name" value="DinB/YfiT-like putative metalloenzymes"/>
    <property type="match status" value="1"/>
</dbReference>
<dbReference type="NCBIfam" id="TIGR03086">
    <property type="entry name" value="TIGR03086 family metal-binding protein"/>
    <property type="match status" value="1"/>
</dbReference>
<evidence type="ECO:0000313" key="2">
    <source>
        <dbReference type="EMBL" id="TMR16171.1"/>
    </source>
</evidence>
<dbReference type="EMBL" id="VCKX01000382">
    <property type="protein sequence ID" value="TMR16171.1"/>
    <property type="molecule type" value="Genomic_DNA"/>
</dbReference>
<dbReference type="InterPro" id="IPR034660">
    <property type="entry name" value="DinB/YfiT-like"/>
</dbReference>
<dbReference type="Pfam" id="PF11716">
    <property type="entry name" value="MDMPI_N"/>
    <property type="match status" value="1"/>
</dbReference>
<protein>
    <submittedName>
        <fullName evidence="2">TIGR03086 family protein</fullName>
    </submittedName>
</protein>
<evidence type="ECO:0000313" key="3">
    <source>
        <dbReference type="Proteomes" id="UP000306628"/>
    </source>
</evidence>
<dbReference type="RefSeq" id="WP_138697917.1">
    <property type="nucleotide sequence ID" value="NZ_JBHSAZ010000043.1"/>
</dbReference>